<dbReference type="AlphaFoldDB" id="A0A9P4VTV3"/>
<evidence type="ECO:0000313" key="1">
    <source>
        <dbReference type="EMBL" id="KAF2839954.1"/>
    </source>
</evidence>
<evidence type="ECO:0000313" key="2">
    <source>
        <dbReference type="Proteomes" id="UP000799429"/>
    </source>
</evidence>
<gene>
    <name evidence="1" type="ORF">M501DRAFT_991941</name>
</gene>
<organism evidence="1 2">
    <name type="scientific">Patellaria atrata CBS 101060</name>
    <dbReference type="NCBI Taxonomy" id="1346257"/>
    <lineage>
        <taxon>Eukaryota</taxon>
        <taxon>Fungi</taxon>
        <taxon>Dikarya</taxon>
        <taxon>Ascomycota</taxon>
        <taxon>Pezizomycotina</taxon>
        <taxon>Dothideomycetes</taxon>
        <taxon>Dothideomycetes incertae sedis</taxon>
        <taxon>Patellariales</taxon>
        <taxon>Patellariaceae</taxon>
        <taxon>Patellaria</taxon>
    </lineage>
</organism>
<accession>A0A9P4VTV3</accession>
<proteinExistence type="predicted"/>
<sequence length="162" mass="18725">MILFANLVQCTKLVHQHDLIGHDWTLFSKPLMYSITPGVSIQEGAEPRELSRRVDRFVHPRDPSFQLRDVGIQLLRYLDFRDILPLRRDRADDIARDQIKHLLRHPSVDGEGVLKVVEAEQEADLQQRDGNGKEEAQEPLHEGDRVILVAIRILKEIRTLDV</sequence>
<comment type="caution">
    <text evidence="1">The sequence shown here is derived from an EMBL/GenBank/DDBJ whole genome shotgun (WGS) entry which is preliminary data.</text>
</comment>
<keyword evidence="2" id="KW-1185">Reference proteome</keyword>
<dbReference type="EMBL" id="MU006094">
    <property type="protein sequence ID" value="KAF2839954.1"/>
    <property type="molecule type" value="Genomic_DNA"/>
</dbReference>
<reference evidence="1" key="1">
    <citation type="journal article" date="2020" name="Stud. Mycol.">
        <title>101 Dothideomycetes genomes: a test case for predicting lifestyles and emergence of pathogens.</title>
        <authorList>
            <person name="Haridas S."/>
            <person name="Albert R."/>
            <person name="Binder M."/>
            <person name="Bloem J."/>
            <person name="Labutti K."/>
            <person name="Salamov A."/>
            <person name="Andreopoulos B."/>
            <person name="Baker S."/>
            <person name="Barry K."/>
            <person name="Bills G."/>
            <person name="Bluhm B."/>
            <person name="Cannon C."/>
            <person name="Castanera R."/>
            <person name="Culley D."/>
            <person name="Daum C."/>
            <person name="Ezra D."/>
            <person name="Gonzalez J."/>
            <person name="Henrissat B."/>
            <person name="Kuo A."/>
            <person name="Liang C."/>
            <person name="Lipzen A."/>
            <person name="Lutzoni F."/>
            <person name="Magnuson J."/>
            <person name="Mondo S."/>
            <person name="Nolan M."/>
            <person name="Ohm R."/>
            <person name="Pangilinan J."/>
            <person name="Park H.-J."/>
            <person name="Ramirez L."/>
            <person name="Alfaro M."/>
            <person name="Sun H."/>
            <person name="Tritt A."/>
            <person name="Yoshinaga Y."/>
            <person name="Zwiers L.-H."/>
            <person name="Turgeon B."/>
            <person name="Goodwin S."/>
            <person name="Spatafora J."/>
            <person name="Crous P."/>
            <person name="Grigoriev I."/>
        </authorList>
    </citation>
    <scope>NUCLEOTIDE SEQUENCE</scope>
    <source>
        <strain evidence="1">CBS 101060</strain>
    </source>
</reference>
<name>A0A9P4VTV3_9PEZI</name>
<protein>
    <submittedName>
        <fullName evidence="1">Uncharacterized protein</fullName>
    </submittedName>
</protein>
<dbReference type="Proteomes" id="UP000799429">
    <property type="component" value="Unassembled WGS sequence"/>
</dbReference>